<dbReference type="EMBL" id="JAUUTY010000002">
    <property type="protein sequence ID" value="KAK1683592.1"/>
    <property type="molecule type" value="Genomic_DNA"/>
</dbReference>
<name>A0AAD8TKS1_LOLMU</name>
<proteinExistence type="predicted"/>
<evidence type="ECO:0000313" key="5">
    <source>
        <dbReference type="Proteomes" id="UP001231189"/>
    </source>
</evidence>
<reference evidence="4" key="1">
    <citation type="submission" date="2023-07" db="EMBL/GenBank/DDBJ databases">
        <title>A chromosome-level genome assembly of Lolium multiflorum.</title>
        <authorList>
            <person name="Chen Y."/>
            <person name="Copetti D."/>
            <person name="Kolliker R."/>
            <person name="Studer B."/>
        </authorList>
    </citation>
    <scope>NUCLEOTIDE SEQUENCE</scope>
    <source>
        <strain evidence="4">02402/16</strain>
        <tissue evidence="4">Leaf</tissue>
    </source>
</reference>
<evidence type="ECO:0000313" key="4">
    <source>
        <dbReference type="EMBL" id="KAK1683592.1"/>
    </source>
</evidence>
<dbReference type="Pfam" id="PF20235">
    <property type="entry name" value="PIR2-like_helical"/>
    <property type="match status" value="2"/>
</dbReference>
<dbReference type="InterPro" id="IPR046527">
    <property type="entry name" value="PIR2-like_helical"/>
</dbReference>
<feature type="compositionally biased region" description="Basic and acidic residues" evidence="1">
    <location>
        <begin position="225"/>
        <end position="236"/>
    </location>
</feature>
<feature type="domain" description="DUF3615" evidence="2">
    <location>
        <begin position="488"/>
        <end position="598"/>
    </location>
</feature>
<comment type="caution">
    <text evidence="4">The sequence shown here is derived from an EMBL/GenBank/DDBJ whole genome shotgun (WGS) entry which is preliminary data.</text>
</comment>
<accession>A0AAD8TKS1</accession>
<gene>
    <name evidence="4" type="ORF">QYE76_044440</name>
</gene>
<feature type="region of interest" description="Disordered" evidence="1">
    <location>
        <begin position="209"/>
        <end position="237"/>
    </location>
</feature>
<evidence type="ECO:0000256" key="1">
    <source>
        <dbReference type="SAM" id="MobiDB-lite"/>
    </source>
</evidence>
<sequence length="675" mass="75864">MPLLAARLLEAGTCVGFLDPVSNIIANTIAYTHSRPPSPTPLLSRSDEEGTQESSILSKIITDTNDKFVFQVPLSRHKADGVTIARRSLDGLVTFLTSHYRYLAGSEAVRYLCLARADLFAAVRLIERDRNKRRNGELAFSVTSLTTKVALECAAVSARHPEPDILVKASLTMASPLTDVSMFLAGHGPLSPATLESLAELLRQGRTSMDLRGKDRDKKKRKRSEHTSESIEEGSKNRLGSQSTFRYTQSLKLLLLGKIHGLYLQALAKLPRDGLRKRHHCSLLKGGYCYGPSDDPVSNIILNAIWYGSRFPTPHEFELQFKVDMICTDMLARIECCSLYGLVAFLRTCLPSLTEHDAVWYLFSSDADVHKAIRKAKKHGHAQEVCQDSYLQNAYRQAAVASWHPDPDALVTFAASSLNMESAELLAILQQGTLTDGEVECISMALPPTKFQKVVTSSSWVLSKKQIRFISEFRRKFKHDQNFFVKKVNAVLSNYSQQHGVHYELHIICGVNPKVPEGPSVGPPKRNFKFEYSHINFLATAKAPNSAVTAPQLFFAQCSNSVKETRERPSWCTPVSYSCIDHVRCFSCEFNGAKIVHPHDEEYCGYYKDFILMAHRKHGFKNDHVINNYHFNGDKMATLTEDFIYFDPNMDSKIAEMNPISSVAKELREWEGRIF</sequence>
<dbReference type="PANTHER" id="PTHR33120:SF59">
    <property type="entry name" value="EXPRESSED PROTEIN"/>
    <property type="match status" value="1"/>
</dbReference>
<evidence type="ECO:0000259" key="2">
    <source>
        <dbReference type="Pfam" id="PF12274"/>
    </source>
</evidence>
<organism evidence="4 5">
    <name type="scientific">Lolium multiflorum</name>
    <name type="common">Italian ryegrass</name>
    <name type="synonym">Lolium perenne subsp. multiflorum</name>
    <dbReference type="NCBI Taxonomy" id="4521"/>
    <lineage>
        <taxon>Eukaryota</taxon>
        <taxon>Viridiplantae</taxon>
        <taxon>Streptophyta</taxon>
        <taxon>Embryophyta</taxon>
        <taxon>Tracheophyta</taxon>
        <taxon>Spermatophyta</taxon>
        <taxon>Magnoliopsida</taxon>
        <taxon>Liliopsida</taxon>
        <taxon>Poales</taxon>
        <taxon>Poaceae</taxon>
        <taxon>BOP clade</taxon>
        <taxon>Pooideae</taxon>
        <taxon>Poodae</taxon>
        <taxon>Poeae</taxon>
        <taxon>Poeae Chloroplast Group 2 (Poeae type)</taxon>
        <taxon>Loliodinae</taxon>
        <taxon>Loliinae</taxon>
        <taxon>Lolium</taxon>
    </lineage>
</organism>
<dbReference type="AlphaFoldDB" id="A0AAD8TKS1"/>
<dbReference type="InterPro" id="IPR022059">
    <property type="entry name" value="DUF3615"/>
</dbReference>
<dbReference type="Pfam" id="PF12274">
    <property type="entry name" value="DUF3615"/>
    <property type="match status" value="1"/>
</dbReference>
<keyword evidence="5" id="KW-1185">Reference proteome</keyword>
<dbReference type="PANTHER" id="PTHR33120">
    <property type="entry name" value="EXPRESSED PROTEIN-RELATED"/>
    <property type="match status" value="1"/>
</dbReference>
<dbReference type="Proteomes" id="UP001231189">
    <property type="component" value="Unassembled WGS sequence"/>
</dbReference>
<feature type="domain" description="PIR2-like helical" evidence="3">
    <location>
        <begin position="4"/>
        <end position="127"/>
    </location>
</feature>
<evidence type="ECO:0000259" key="3">
    <source>
        <dbReference type="Pfam" id="PF20235"/>
    </source>
</evidence>
<protein>
    <submittedName>
        <fullName evidence="4">Uncharacterized protein</fullName>
    </submittedName>
</protein>
<feature type="domain" description="PIR2-like helical" evidence="3">
    <location>
        <begin position="258"/>
        <end position="374"/>
    </location>
</feature>